<dbReference type="GO" id="GO:0003677">
    <property type="term" value="F:DNA binding"/>
    <property type="evidence" value="ECO:0007669"/>
    <property type="project" value="UniProtKB-KW"/>
</dbReference>
<dbReference type="SUPFAM" id="SSF46894">
    <property type="entry name" value="C-terminal effector domain of the bipartite response regulators"/>
    <property type="match status" value="1"/>
</dbReference>
<organism evidence="5 6">
    <name type="scientific">Chroococcidiopsis cubana SAG 39.79</name>
    <dbReference type="NCBI Taxonomy" id="388085"/>
    <lineage>
        <taxon>Bacteria</taxon>
        <taxon>Bacillati</taxon>
        <taxon>Cyanobacteriota</taxon>
        <taxon>Cyanophyceae</taxon>
        <taxon>Chroococcidiopsidales</taxon>
        <taxon>Chroococcidiopsidaceae</taxon>
        <taxon>Chroococcidiopsis</taxon>
    </lineage>
</organism>
<evidence type="ECO:0000259" key="4">
    <source>
        <dbReference type="SMART" id="SM00421"/>
    </source>
</evidence>
<gene>
    <name evidence="5" type="ORF">DSM107010_54160</name>
</gene>
<proteinExistence type="predicted"/>
<dbReference type="Gene3D" id="3.40.50.2300">
    <property type="match status" value="1"/>
</dbReference>
<dbReference type="InterPro" id="IPR036388">
    <property type="entry name" value="WH-like_DNA-bd_sf"/>
</dbReference>
<dbReference type="PANTHER" id="PTHR44688">
    <property type="entry name" value="DNA-BINDING TRANSCRIPTIONAL ACTIVATOR DEVR_DOSR"/>
    <property type="match status" value="1"/>
</dbReference>
<keyword evidence="2" id="KW-0238">DNA-binding</keyword>
<dbReference type="PANTHER" id="PTHR44688:SF16">
    <property type="entry name" value="DNA-BINDING TRANSCRIPTIONAL ACTIVATOR DEVR_DOSR"/>
    <property type="match status" value="1"/>
</dbReference>
<accession>A0AB37UCT3</accession>
<sequence>MIEDHPEVNQNNCEFLQILEPQCTCVGVNTPQQGIEQLELEIPALLVIDLQFGTVGGGQSAKPGLAMLKQIFECYPTVNILVYSSEPNCLRQLIAQIGNHQGGFVVVNKMERRNAFLEGARCALAGQLKIHRDLMKEMQLTQQELEILDLLCNQALSDRAIAQQMHVSHKTAQNYVQRLKAKLDIEPLDGQNTNSRVAVCMAAIDRKLIVC</sequence>
<dbReference type="InterPro" id="IPR011006">
    <property type="entry name" value="CheY-like_superfamily"/>
</dbReference>
<comment type="caution">
    <text evidence="5">The sequence shown here is derived from an EMBL/GenBank/DDBJ whole genome shotgun (WGS) entry which is preliminary data.</text>
</comment>
<dbReference type="InterPro" id="IPR016032">
    <property type="entry name" value="Sig_transdc_resp-reg_C-effctor"/>
</dbReference>
<keyword evidence="1" id="KW-0805">Transcription regulation</keyword>
<dbReference type="SUPFAM" id="SSF52172">
    <property type="entry name" value="CheY-like"/>
    <property type="match status" value="1"/>
</dbReference>
<dbReference type="InterPro" id="IPR000792">
    <property type="entry name" value="Tscrpt_reg_LuxR_C"/>
</dbReference>
<reference evidence="5 6" key="1">
    <citation type="journal article" date="2019" name="Genome Biol. Evol.">
        <title>Day and night: Metabolic profiles and evolutionary relationships of six axenic non-marine cyanobacteria.</title>
        <authorList>
            <person name="Will S.E."/>
            <person name="Henke P."/>
            <person name="Boedeker C."/>
            <person name="Huang S."/>
            <person name="Brinkmann H."/>
            <person name="Rohde M."/>
            <person name="Jarek M."/>
            <person name="Friedl T."/>
            <person name="Seufert S."/>
            <person name="Schumacher M."/>
            <person name="Overmann J."/>
            <person name="Neumann-Schaal M."/>
            <person name="Petersen J."/>
        </authorList>
    </citation>
    <scope>NUCLEOTIDE SEQUENCE [LARGE SCALE GENOMIC DNA]</scope>
    <source>
        <strain evidence="5 6">SAG 39.79</strain>
    </source>
</reference>
<dbReference type="Proteomes" id="UP000282574">
    <property type="component" value="Unassembled WGS sequence"/>
</dbReference>
<evidence type="ECO:0000313" key="6">
    <source>
        <dbReference type="Proteomes" id="UP000282574"/>
    </source>
</evidence>
<dbReference type="GO" id="GO:0006355">
    <property type="term" value="P:regulation of DNA-templated transcription"/>
    <property type="evidence" value="ECO:0007669"/>
    <property type="project" value="InterPro"/>
</dbReference>
<dbReference type="SMART" id="SM00421">
    <property type="entry name" value="HTH_LUXR"/>
    <property type="match status" value="1"/>
</dbReference>
<keyword evidence="3" id="KW-0804">Transcription</keyword>
<evidence type="ECO:0000256" key="2">
    <source>
        <dbReference type="ARBA" id="ARBA00023125"/>
    </source>
</evidence>
<evidence type="ECO:0000256" key="1">
    <source>
        <dbReference type="ARBA" id="ARBA00023015"/>
    </source>
</evidence>
<keyword evidence="6" id="KW-1185">Reference proteome</keyword>
<name>A0AB37UCT3_9CYAN</name>
<evidence type="ECO:0000313" key="5">
    <source>
        <dbReference type="EMBL" id="RUT05828.1"/>
    </source>
</evidence>
<dbReference type="Gene3D" id="1.10.10.10">
    <property type="entry name" value="Winged helix-like DNA-binding domain superfamily/Winged helix DNA-binding domain"/>
    <property type="match status" value="1"/>
</dbReference>
<evidence type="ECO:0000256" key="3">
    <source>
        <dbReference type="ARBA" id="ARBA00023163"/>
    </source>
</evidence>
<feature type="domain" description="HTH luxR-type" evidence="4">
    <location>
        <begin position="137"/>
        <end position="202"/>
    </location>
</feature>
<dbReference type="Pfam" id="PF00196">
    <property type="entry name" value="GerE"/>
    <property type="match status" value="1"/>
</dbReference>
<dbReference type="AlphaFoldDB" id="A0AB37UCT3"/>
<dbReference type="EMBL" id="RSCK01000073">
    <property type="protein sequence ID" value="RUT05828.1"/>
    <property type="molecule type" value="Genomic_DNA"/>
</dbReference>
<protein>
    <submittedName>
        <fullName evidence="5">LuxR family transcriptional regulator</fullName>
    </submittedName>
</protein>